<organism evidence="2 3">
    <name type="scientific">Trifolium pratense</name>
    <name type="common">Red clover</name>
    <dbReference type="NCBI Taxonomy" id="57577"/>
    <lineage>
        <taxon>Eukaryota</taxon>
        <taxon>Viridiplantae</taxon>
        <taxon>Streptophyta</taxon>
        <taxon>Embryophyta</taxon>
        <taxon>Tracheophyta</taxon>
        <taxon>Spermatophyta</taxon>
        <taxon>Magnoliopsida</taxon>
        <taxon>eudicotyledons</taxon>
        <taxon>Gunneridae</taxon>
        <taxon>Pentapetalae</taxon>
        <taxon>rosids</taxon>
        <taxon>fabids</taxon>
        <taxon>Fabales</taxon>
        <taxon>Fabaceae</taxon>
        <taxon>Papilionoideae</taxon>
        <taxon>50 kb inversion clade</taxon>
        <taxon>NPAAA clade</taxon>
        <taxon>Hologalegina</taxon>
        <taxon>IRL clade</taxon>
        <taxon>Trifolieae</taxon>
        <taxon>Trifolium</taxon>
    </lineage>
</organism>
<reference evidence="2 3" key="1">
    <citation type="journal article" date="2014" name="Am. J. Bot.">
        <title>Genome assembly and annotation for red clover (Trifolium pratense; Fabaceae).</title>
        <authorList>
            <person name="Istvanek J."/>
            <person name="Jaros M."/>
            <person name="Krenek A."/>
            <person name="Repkova J."/>
        </authorList>
    </citation>
    <scope>NUCLEOTIDE SEQUENCE [LARGE SCALE GENOMIC DNA]</scope>
    <source>
        <strain evidence="3">cv. Tatra</strain>
        <tissue evidence="2">Young leaves</tissue>
    </source>
</reference>
<proteinExistence type="predicted"/>
<gene>
    <name evidence="2" type="ORF">L195_g051856</name>
</gene>
<reference evidence="2 3" key="2">
    <citation type="journal article" date="2017" name="Front. Plant Sci.">
        <title>Gene Classification and Mining of Molecular Markers Useful in Red Clover (Trifolium pratense) Breeding.</title>
        <authorList>
            <person name="Istvanek J."/>
            <person name="Dluhosova J."/>
            <person name="Dluhos P."/>
            <person name="Patkova L."/>
            <person name="Nedelnik J."/>
            <person name="Repkova J."/>
        </authorList>
    </citation>
    <scope>NUCLEOTIDE SEQUENCE [LARGE SCALE GENOMIC DNA]</scope>
    <source>
        <strain evidence="3">cv. Tatra</strain>
        <tissue evidence="2">Young leaves</tissue>
    </source>
</reference>
<comment type="caution">
    <text evidence="2">The sequence shown here is derived from an EMBL/GenBank/DDBJ whole genome shotgun (WGS) entry which is preliminary data.</text>
</comment>
<evidence type="ECO:0000313" key="3">
    <source>
        <dbReference type="Proteomes" id="UP000236291"/>
    </source>
</evidence>
<dbReference type="Proteomes" id="UP000236291">
    <property type="component" value="Unassembled WGS sequence"/>
</dbReference>
<sequence>MKGSIISLVLTTLLVTSLFQQQQISAASQNNTDQEANECIGLQCLIDIDVEADLFMDQLAAGSSRMLGVAHKPPVVKPTSSPAKAACPAGKVLYQTSCIRTNKLGITNMATKKCDPFNRVGSTPTYPCRR</sequence>
<dbReference type="AlphaFoldDB" id="A0A2K3K1X4"/>
<dbReference type="EMBL" id="ASHM01082448">
    <property type="protein sequence ID" value="PNX60301.1"/>
    <property type="molecule type" value="Genomic_DNA"/>
</dbReference>
<protein>
    <submittedName>
        <fullName evidence="2">Uncharacterized protein</fullName>
    </submittedName>
</protein>
<name>A0A2K3K1X4_TRIPR</name>
<keyword evidence="1" id="KW-0732">Signal</keyword>
<feature type="signal peptide" evidence="1">
    <location>
        <begin position="1"/>
        <end position="26"/>
    </location>
</feature>
<accession>A0A2K3K1X4</accession>
<evidence type="ECO:0000256" key="1">
    <source>
        <dbReference type="SAM" id="SignalP"/>
    </source>
</evidence>
<evidence type="ECO:0000313" key="2">
    <source>
        <dbReference type="EMBL" id="PNX60301.1"/>
    </source>
</evidence>
<feature type="chain" id="PRO_5014456868" evidence="1">
    <location>
        <begin position="27"/>
        <end position="130"/>
    </location>
</feature>